<feature type="domain" description="Calcineurin-like phosphoesterase" evidence="3">
    <location>
        <begin position="63"/>
        <end position="225"/>
    </location>
</feature>
<evidence type="ECO:0000259" key="3">
    <source>
        <dbReference type="Pfam" id="PF00149"/>
    </source>
</evidence>
<keyword evidence="2" id="KW-0378">Hydrolase</keyword>
<keyword evidence="5" id="KW-1185">Reference proteome</keyword>
<sequence>MKDQVHISRKEFLKKGFRWLGGSAVTASAAAYGYSRWIEPHRLEITEHLLSYPGLPLTLVGKRIVQFSDVHLDHHFGISRFQALAQSIMKLRPDMICFTGDLYHVDAQPTSSACSGILHSLEAPLGKWAVLGNHDYVTSSSDVTRTLTEGGFTVLDNRSHTLDYRECSLRVAGVDDAMRGNPDLQLALGGPGSADFTLLLAHEPDLADQASAFSVDLQLSGHSHGGQVKLPWIGAVVLPEMARKYSEGLYKIRDGMYLYTNRGVGVSAHPVRFLCRPELTVLTLG</sequence>
<dbReference type="PANTHER" id="PTHR31302">
    <property type="entry name" value="TRANSMEMBRANE PROTEIN WITH METALLOPHOSPHOESTERASE DOMAIN-RELATED"/>
    <property type="match status" value="1"/>
</dbReference>
<protein>
    <submittedName>
        <fullName evidence="4">Metallophosphoesterase</fullName>
    </submittedName>
</protein>
<keyword evidence="1" id="KW-0479">Metal-binding</keyword>
<dbReference type="Pfam" id="PF00149">
    <property type="entry name" value="Metallophos"/>
    <property type="match status" value="1"/>
</dbReference>
<name>A0ABW0I675_9BACL</name>
<evidence type="ECO:0000313" key="5">
    <source>
        <dbReference type="Proteomes" id="UP001596113"/>
    </source>
</evidence>
<dbReference type="RefSeq" id="WP_378138870.1">
    <property type="nucleotide sequence ID" value="NZ_JBHSMI010000062.1"/>
</dbReference>
<evidence type="ECO:0000256" key="2">
    <source>
        <dbReference type="ARBA" id="ARBA00022801"/>
    </source>
</evidence>
<dbReference type="Gene3D" id="3.60.21.10">
    <property type="match status" value="1"/>
</dbReference>
<organism evidence="4 5">
    <name type="scientific">Cohnella soli</name>
    <dbReference type="NCBI Taxonomy" id="425005"/>
    <lineage>
        <taxon>Bacteria</taxon>
        <taxon>Bacillati</taxon>
        <taxon>Bacillota</taxon>
        <taxon>Bacilli</taxon>
        <taxon>Bacillales</taxon>
        <taxon>Paenibacillaceae</taxon>
        <taxon>Cohnella</taxon>
    </lineage>
</organism>
<proteinExistence type="predicted"/>
<accession>A0ABW0I675</accession>
<evidence type="ECO:0000256" key="1">
    <source>
        <dbReference type="ARBA" id="ARBA00022723"/>
    </source>
</evidence>
<gene>
    <name evidence="4" type="ORF">ACFPOF_28975</name>
</gene>
<dbReference type="PANTHER" id="PTHR31302:SF31">
    <property type="entry name" value="PHOSPHODIESTERASE YAEI"/>
    <property type="match status" value="1"/>
</dbReference>
<dbReference type="CDD" id="cd07385">
    <property type="entry name" value="MPP_YkuE_C"/>
    <property type="match status" value="1"/>
</dbReference>
<dbReference type="InterPro" id="IPR029052">
    <property type="entry name" value="Metallo-depent_PP-like"/>
</dbReference>
<dbReference type="InterPro" id="IPR004843">
    <property type="entry name" value="Calcineurin-like_PHP"/>
</dbReference>
<dbReference type="InterPro" id="IPR051158">
    <property type="entry name" value="Metallophosphoesterase_sf"/>
</dbReference>
<dbReference type="SUPFAM" id="SSF56300">
    <property type="entry name" value="Metallo-dependent phosphatases"/>
    <property type="match status" value="1"/>
</dbReference>
<reference evidence="5" key="1">
    <citation type="journal article" date="2019" name="Int. J. Syst. Evol. Microbiol.">
        <title>The Global Catalogue of Microorganisms (GCM) 10K type strain sequencing project: providing services to taxonomists for standard genome sequencing and annotation.</title>
        <authorList>
            <consortium name="The Broad Institute Genomics Platform"/>
            <consortium name="The Broad Institute Genome Sequencing Center for Infectious Disease"/>
            <person name="Wu L."/>
            <person name="Ma J."/>
        </authorList>
    </citation>
    <scope>NUCLEOTIDE SEQUENCE [LARGE SCALE GENOMIC DNA]</scope>
    <source>
        <strain evidence="5">CGMCC 1.18575</strain>
    </source>
</reference>
<evidence type="ECO:0000313" key="4">
    <source>
        <dbReference type="EMBL" id="MFC5406777.1"/>
    </source>
</evidence>
<dbReference type="Proteomes" id="UP001596113">
    <property type="component" value="Unassembled WGS sequence"/>
</dbReference>
<dbReference type="EMBL" id="JBHSMI010000062">
    <property type="protein sequence ID" value="MFC5406777.1"/>
    <property type="molecule type" value="Genomic_DNA"/>
</dbReference>
<comment type="caution">
    <text evidence="4">The sequence shown here is derived from an EMBL/GenBank/DDBJ whole genome shotgun (WGS) entry which is preliminary data.</text>
</comment>